<keyword evidence="5" id="KW-1185">Reference proteome</keyword>
<dbReference type="AlphaFoldDB" id="R2T6T2"/>
<evidence type="ECO:0000313" key="5">
    <source>
        <dbReference type="Proteomes" id="UP000014157"/>
    </source>
</evidence>
<evidence type="ECO:0008006" key="6">
    <source>
        <dbReference type="Google" id="ProtNLM"/>
    </source>
</evidence>
<gene>
    <name evidence="3" type="ORF">I586_00996</name>
    <name evidence="2" type="ORF">UAY_00870</name>
</gene>
<reference evidence="2 4" key="1">
    <citation type="submission" date="2013-02" db="EMBL/GenBank/DDBJ databases">
        <title>The Genome Sequence of Enterococcus moraviensis BAA-383.</title>
        <authorList>
            <consortium name="The Broad Institute Genome Sequencing Platform"/>
            <consortium name="The Broad Institute Genome Sequencing Center for Infectious Disease"/>
            <person name="Earl A.M."/>
            <person name="Gilmore M.S."/>
            <person name="Lebreton F."/>
            <person name="Walker B."/>
            <person name="Young S.K."/>
            <person name="Zeng Q."/>
            <person name="Gargeya S."/>
            <person name="Fitzgerald M."/>
            <person name="Haas B."/>
            <person name="Abouelleil A."/>
            <person name="Alvarado L."/>
            <person name="Arachchi H.M."/>
            <person name="Berlin A.M."/>
            <person name="Chapman S.B."/>
            <person name="Dewar J."/>
            <person name="Goldberg J."/>
            <person name="Griggs A."/>
            <person name="Gujja S."/>
            <person name="Hansen M."/>
            <person name="Howarth C."/>
            <person name="Imamovic A."/>
            <person name="Larimer J."/>
            <person name="McCowan C."/>
            <person name="Murphy C."/>
            <person name="Neiman D."/>
            <person name="Pearson M."/>
            <person name="Priest M."/>
            <person name="Roberts A."/>
            <person name="Saif S."/>
            <person name="Shea T."/>
            <person name="Sisk P."/>
            <person name="Sykes S."/>
            <person name="Wortman J."/>
            <person name="Nusbaum C."/>
            <person name="Birren B."/>
        </authorList>
    </citation>
    <scope>NUCLEOTIDE SEQUENCE [LARGE SCALE GENOMIC DNA]</scope>
    <source>
        <strain evidence="2 4">ATCC BAA-383</strain>
    </source>
</reference>
<organism evidence="2 4">
    <name type="scientific">Enterococcus moraviensis ATCC BAA-383</name>
    <dbReference type="NCBI Taxonomy" id="1158609"/>
    <lineage>
        <taxon>Bacteria</taxon>
        <taxon>Bacillati</taxon>
        <taxon>Bacillota</taxon>
        <taxon>Bacilli</taxon>
        <taxon>Lactobacillales</taxon>
        <taxon>Enterococcaceae</taxon>
        <taxon>Enterococcus</taxon>
    </lineage>
</organism>
<accession>R2T6T2</accession>
<keyword evidence="1" id="KW-1133">Transmembrane helix</keyword>
<name>R2T6T2_9ENTE</name>
<dbReference type="EMBL" id="AJAS01000008">
    <property type="protein sequence ID" value="EOI03123.1"/>
    <property type="molecule type" value="Genomic_DNA"/>
</dbReference>
<keyword evidence="1" id="KW-0472">Membrane</keyword>
<reference evidence="3 5" key="2">
    <citation type="submission" date="2013-03" db="EMBL/GenBank/DDBJ databases">
        <title>The Genome Sequence of Enterococcus moraviensis BAA-383 (PacBio/Illumina hybrid assembly).</title>
        <authorList>
            <consortium name="The Broad Institute Genomics Platform"/>
            <consortium name="The Broad Institute Genome Sequencing Center for Infectious Disease"/>
            <person name="Earl A."/>
            <person name="Russ C."/>
            <person name="Gilmore M."/>
            <person name="Surin D."/>
            <person name="Walker B."/>
            <person name="Young S."/>
            <person name="Zeng Q."/>
            <person name="Gargeya S."/>
            <person name="Fitzgerald M."/>
            <person name="Haas B."/>
            <person name="Abouelleil A."/>
            <person name="Allen A.W."/>
            <person name="Alvarado L."/>
            <person name="Arachchi H.M."/>
            <person name="Berlin A.M."/>
            <person name="Chapman S.B."/>
            <person name="Gainer-Dewar J."/>
            <person name="Goldberg J."/>
            <person name="Griggs A."/>
            <person name="Gujja S."/>
            <person name="Hansen M."/>
            <person name="Howarth C."/>
            <person name="Imamovic A."/>
            <person name="Ireland A."/>
            <person name="Larimer J."/>
            <person name="McCowan C."/>
            <person name="Murphy C."/>
            <person name="Pearson M."/>
            <person name="Poon T.W."/>
            <person name="Priest M."/>
            <person name="Roberts A."/>
            <person name="Saif S."/>
            <person name="Shea T."/>
            <person name="Sisk P."/>
            <person name="Sykes S."/>
            <person name="Wortman J."/>
            <person name="Nusbaum C."/>
            <person name="Birren B."/>
        </authorList>
    </citation>
    <scope>NUCLEOTIDE SEQUENCE [LARGE SCALE GENOMIC DNA]</scope>
    <source>
        <strain evidence="3 5">ATCC BAA-383</strain>
    </source>
</reference>
<dbReference type="STRING" id="155617.RV09_GL002875"/>
<dbReference type="Proteomes" id="UP000014157">
    <property type="component" value="Unassembled WGS sequence"/>
</dbReference>
<feature type="transmembrane region" description="Helical" evidence="1">
    <location>
        <begin position="20"/>
        <end position="41"/>
    </location>
</feature>
<keyword evidence="1" id="KW-0812">Transmembrane</keyword>
<comment type="caution">
    <text evidence="2">The sequence shown here is derived from an EMBL/GenBank/DDBJ whole genome shotgun (WGS) entry which is preliminary data.</text>
</comment>
<dbReference type="Proteomes" id="UP000013781">
    <property type="component" value="Unassembled WGS sequence"/>
</dbReference>
<dbReference type="HOGENOM" id="CLU_159099_0_1_9"/>
<dbReference type="EMBL" id="ASWB01000001">
    <property type="protein sequence ID" value="EOT74000.1"/>
    <property type="molecule type" value="Genomic_DNA"/>
</dbReference>
<dbReference type="eggNOG" id="ENOG5032NRC">
    <property type="taxonomic scope" value="Bacteria"/>
</dbReference>
<sequence length="95" mass="10913">MDYCSNYVNGARSMMRGGMFTMGITWWILIAVLIIAAVYFFKNKSSQPVETSNAPYQNNSQHTAYPSAFEVLDEEYAKGNITEEEYLHKKEVLMK</sequence>
<evidence type="ECO:0000313" key="3">
    <source>
        <dbReference type="EMBL" id="EOT74000.1"/>
    </source>
</evidence>
<dbReference type="OrthoDB" id="2329101at2"/>
<protein>
    <recommendedName>
        <fullName evidence="6">SHOCT domain-containing protein</fullName>
    </recommendedName>
</protein>
<evidence type="ECO:0000313" key="4">
    <source>
        <dbReference type="Proteomes" id="UP000013781"/>
    </source>
</evidence>
<evidence type="ECO:0000256" key="1">
    <source>
        <dbReference type="SAM" id="Phobius"/>
    </source>
</evidence>
<proteinExistence type="predicted"/>
<dbReference type="PATRIC" id="fig|1158609.3.peg.832"/>
<dbReference type="RefSeq" id="WP_010764266.1">
    <property type="nucleotide sequence ID" value="NZ_ASWB01000001.1"/>
</dbReference>
<evidence type="ECO:0000313" key="2">
    <source>
        <dbReference type="EMBL" id="EOI03123.1"/>
    </source>
</evidence>